<feature type="transmembrane region" description="Helical" evidence="2">
    <location>
        <begin position="233"/>
        <end position="255"/>
    </location>
</feature>
<dbReference type="PANTHER" id="PTHR35859">
    <property type="entry name" value="NONSELECTIVE CATION CHANNEL PROTEIN"/>
    <property type="match status" value="1"/>
</dbReference>
<reference evidence="4 5" key="1">
    <citation type="journal article" date="2018" name="New Phytol.">
        <title>Phylogenomics of Endogonaceae and evolution of mycorrhizas within Mucoromycota.</title>
        <authorList>
            <person name="Chang Y."/>
            <person name="Desiro A."/>
            <person name="Na H."/>
            <person name="Sandor L."/>
            <person name="Lipzen A."/>
            <person name="Clum A."/>
            <person name="Barry K."/>
            <person name="Grigoriev I.V."/>
            <person name="Martin F.M."/>
            <person name="Stajich J.E."/>
            <person name="Smith M.E."/>
            <person name="Bonito G."/>
            <person name="Spatafora J.W."/>
        </authorList>
    </citation>
    <scope>NUCLEOTIDE SEQUENCE [LARGE SCALE GENOMIC DNA]</scope>
    <source>
        <strain evidence="4 5">AD002</strain>
    </source>
</reference>
<dbReference type="Pfam" id="PF23317">
    <property type="entry name" value="YVC1_C"/>
    <property type="match status" value="1"/>
</dbReference>
<gene>
    <name evidence="4" type="ORF">BC938DRAFT_481681</name>
</gene>
<dbReference type="EMBL" id="RBNJ01000640">
    <property type="protein sequence ID" value="RUS34234.1"/>
    <property type="molecule type" value="Genomic_DNA"/>
</dbReference>
<keyword evidence="2" id="KW-1133">Transmembrane helix</keyword>
<dbReference type="InterPro" id="IPR056336">
    <property type="entry name" value="YVC1_C"/>
</dbReference>
<feature type="domain" description="Calcium channel YVC1-like C-terminal transmembrane" evidence="3">
    <location>
        <begin position="42"/>
        <end position="335"/>
    </location>
</feature>
<dbReference type="InterPro" id="IPR052971">
    <property type="entry name" value="TRP_calcium_channel"/>
</dbReference>
<organism evidence="4 5">
    <name type="scientific">Jimgerdemannia flammicorona</name>
    <dbReference type="NCBI Taxonomy" id="994334"/>
    <lineage>
        <taxon>Eukaryota</taxon>
        <taxon>Fungi</taxon>
        <taxon>Fungi incertae sedis</taxon>
        <taxon>Mucoromycota</taxon>
        <taxon>Mucoromycotina</taxon>
        <taxon>Endogonomycetes</taxon>
        <taxon>Endogonales</taxon>
        <taxon>Endogonaceae</taxon>
        <taxon>Jimgerdemannia</taxon>
    </lineage>
</organism>
<feature type="transmembrane region" description="Helical" evidence="2">
    <location>
        <begin position="35"/>
        <end position="54"/>
    </location>
</feature>
<comment type="caution">
    <text evidence="4">The sequence shown here is derived from an EMBL/GenBank/DDBJ whole genome shotgun (WGS) entry which is preliminary data.</text>
</comment>
<keyword evidence="2" id="KW-0812">Transmembrane</keyword>
<dbReference type="PANTHER" id="PTHR35859:SF1">
    <property type="entry name" value="NONSELECTIVE CATION CHANNEL PROTEIN"/>
    <property type="match status" value="1"/>
</dbReference>
<sequence length="431" mass="49075">MPDDDGRIVYTVDEGDGDLRERAFINADRLVVPKYQNIINIILSLFFLVLYSVVVNQARTAAPGLLEWFVYIVVAGNVVDELQQIWKGGLFYFYSLWNCLSFLIYLIFTGAFTLRIVALMTLDSEHRQQLNNTAFDVLSTLAIFLWMRVLSILDSWRYFGSYAIILQSMFKDGIIFFFLLIWVLLGFSQAFLALRSDLQHDDFKKIVGLLIQGYLSSPDFELAADFHPILGHILYVMFIFISVVILQSLLFSLFATSFQNVIDKSQAEYLTSFTFKTLSLLEAGYDLPSPFNLIGLVLLTPLRLFFSHRTYRHARRRFITITFLPVLLFIAWYERGPGRRALAQLRFDSQGETAEEEDMPLHPTTRDLEAIERILGHRFASKDAAGLEDGDVSGKSGTSGGEASKAHGETLERRLAIGKMMDMLAAIDRKN</sequence>
<evidence type="ECO:0000256" key="1">
    <source>
        <dbReference type="SAM" id="MobiDB-lite"/>
    </source>
</evidence>
<feature type="transmembrane region" description="Helical" evidence="2">
    <location>
        <begin position="61"/>
        <end position="79"/>
    </location>
</feature>
<evidence type="ECO:0000313" key="4">
    <source>
        <dbReference type="EMBL" id="RUS34234.1"/>
    </source>
</evidence>
<feature type="transmembrane region" description="Helical" evidence="2">
    <location>
        <begin position="134"/>
        <end position="153"/>
    </location>
</feature>
<evidence type="ECO:0000313" key="5">
    <source>
        <dbReference type="Proteomes" id="UP000274822"/>
    </source>
</evidence>
<feature type="transmembrane region" description="Helical" evidence="2">
    <location>
        <begin position="318"/>
        <end position="333"/>
    </location>
</feature>
<name>A0A433QWX0_9FUNG</name>
<keyword evidence="5" id="KW-1185">Reference proteome</keyword>
<feature type="transmembrane region" description="Helical" evidence="2">
    <location>
        <begin position="91"/>
        <end position="114"/>
    </location>
</feature>
<feature type="transmembrane region" description="Helical" evidence="2">
    <location>
        <begin position="173"/>
        <end position="194"/>
    </location>
</feature>
<proteinExistence type="predicted"/>
<evidence type="ECO:0000256" key="2">
    <source>
        <dbReference type="SAM" id="Phobius"/>
    </source>
</evidence>
<feature type="region of interest" description="Disordered" evidence="1">
    <location>
        <begin position="386"/>
        <end position="409"/>
    </location>
</feature>
<protein>
    <recommendedName>
        <fullName evidence="3">Calcium channel YVC1-like C-terminal transmembrane domain-containing protein</fullName>
    </recommendedName>
</protein>
<keyword evidence="2" id="KW-0472">Membrane</keyword>
<evidence type="ECO:0000259" key="3">
    <source>
        <dbReference type="Pfam" id="PF23317"/>
    </source>
</evidence>
<dbReference type="Proteomes" id="UP000274822">
    <property type="component" value="Unassembled WGS sequence"/>
</dbReference>
<dbReference type="AlphaFoldDB" id="A0A433QWX0"/>
<accession>A0A433QWX0</accession>